<comment type="function">
    <text evidence="1">Metal-dependent single-stranded DNA (ssDNA) exonuclease involved in mitochondrial genome maintenance.</text>
</comment>
<keyword evidence="1" id="KW-0540">Nuclease</keyword>
<evidence type="ECO:0000313" key="3">
    <source>
        <dbReference type="EMBL" id="CAD7276269.1"/>
    </source>
</evidence>
<keyword evidence="1" id="KW-0496">Mitochondrion</keyword>
<comment type="similarity">
    <text evidence="1">Belongs to the MGME1 family.</text>
</comment>
<feature type="active site" evidence="1">
    <location>
        <position position="237"/>
    </location>
</feature>
<keyword evidence="4" id="KW-1185">Reference proteome</keyword>
<evidence type="ECO:0000259" key="2">
    <source>
        <dbReference type="Pfam" id="PF12705"/>
    </source>
</evidence>
<name>A0A7R9BJL5_9CRUS</name>
<protein>
    <recommendedName>
        <fullName evidence="1">Mitochondrial genome maintenance exonuclease 1</fullName>
        <ecNumber evidence="1">3.1.-.-</ecNumber>
    </recommendedName>
</protein>
<dbReference type="OrthoDB" id="5777131at2759"/>
<reference evidence="3" key="1">
    <citation type="submission" date="2020-11" db="EMBL/GenBank/DDBJ databases">
        <authorList>
            <person name="Tran Van P."/>
        </authorList>
    </citation>
    <scope>NUCLEOTIDE SEQUENCE</scope>
</reference>
<dbReference type="GO" id="GO:0008297">
    <property type="term" value="F:single-stranded DNA exodeoxyribonuclease activity"/>
    <property type="evidence" value="ECO:0007669"/>
    <property type="project" value="UniProtKB-UniRule"/>
</dbReference>
<dbReference type="PANTHER" id="PTHR31340">
    <property type="entry name" value="MITOCHONDRIAL GENOME MAINTENANCE EXONUCLEASE 1"/>
    <property type="match status" value="1"/>
</dbReference>
<accession>A0A7R9BJL5</accession>
<dbReference type="HAMAP" id="MF_03030">
    <property type="entry name" value="MGME1"/>
    <property type="match status" value="1"/>
</dbReference>
<dbReference type="InterPro" id="IPR038726">
    <property type="entry name" value="PDDEXK_AddAB-type"/>
</dbReference>
<keyword evidence="1" id="KW-0378">Hydrolase</keyword>
<dbReference type="EC" id="3.1.-.-" evidence="1"/>
<feature type="active site" evidence="1">
    <location>
        <position position="250"/>
    </location>
</feature>
<comment type="subcellular location">
    <subcellularLocation>
        <location evidence="1">Mitochondrion</location>
    </subcellularLocation>
</comment>
<dbReference type="Pfam" id="PF12705">
    <property type="entry name" value="PDDEXK_1"/>
    <property type="match status" value="1"/>
</dbReference>
<feature type="active site" evidence="1">
    <location>
        <position position="252"/>
    </location>
</feature>
<dbReference type="EMBL" id="CAJPEX010000586">
    <property type="protein sequence ID" value="CAG0916421.1"/>
    <property type="molecule type" value="Genomic_DNA"/>
</dbReference>
<dbReference type="GO" id="GO:0043504">
    <property type="term" value="P:mitochondrial DNA repair"/>
    <property type="evidence" value="ECO:0007669"/>
    <property type="project" value="UniProtKB-UniRule"/>
</dbReference>
<dbReference type="EMBL" id="OA882623">
    <property type="protein sequence ID" value="CAD7276269.1"/>
    <property type="molecule type" value="Genomic_DNA"/>
</dbReference>
<dbReference type="PANTHER" id="PTHR31340:SF3">
    <property type="entry name" value="MITOCHONDRIAL GENOME MAINTENANCE EXONUCLEASE 1"/>
    <property type="match status" value="1"/>
</dbReference>
<dbReference type="Proteomes" id="UP000678499">
    <property type="component" value="Unassembled WGS sequence"/>
</dbReference>
<proteinExistence type="inferred from homology"/>
<evidence type="ECO:0000313" key="4">
    <source>
        <dbReference type="Proteomes" id="UP000678499"/>
    </source>
</evidence>
<dbReference type="GO" id="GO:0005739">
    <property type="term" value="C:mitochondrion"/>
    <property type="evidence" value="ECO:0007669"/>
    <property type="project" value="UniProtKB-SubCell"/>
</dbReference>
<dbReference type="GO" id="GO:0006264">
    <property type="term" value="P:mitochondrial DNA replication"/>
    <property type="evidence" value="ECO:0007669"/>
    <property type="project" value="TreeGrafter"/>
</dbReference>
<keyword evidence="1" id="KW-0269">Exonuclease</keyword>
<evidence type="ECO:0000256" key="1">
    <source>
        <dbReference type="HAMAP-Rule" id="MF_03030"/>
    </source>
</evidence>
<feature type="domain" description="PD-(D/E)XK endonuclease-like" evidence="2">
    <location>
        <begin position="200"/>
        <end position="297"/>
    </location>
</feature>
<organism evidence="3">
    <name type="scientific">Notodromas monacha</name>
    <dbReference type="NCBI Taxonomy" id="399045"/>
    <lineage>
        <taxon>Eukaryota</taxon>
        <taxon>Metazoa</taxon>
        <taxon>Ecdysozoa</taxon>
        <taxon>Arthropoda</taxon>
        <taxon>Crustacea</taxon>
        <taxon>Oligostraca</taxon>
        <taxon>Ostracoda</taxon>
        <taxon>Podocopa</taxon>
        <taxon>Podocopida</taxon>
        <taxon>Cypridocopina</taxon>
        <taxon>Cypridoidea</taxon>
        <taxon>Cyprididae</taxon>
        <taxon>Notodromas</taxon>
    </lineage>
</organism>
<sequence>MLKSIFRMEFLVRSLSVRLCSTKPIPRKIVRVVPKKSSKDALIRYHTENALLFGKLQKRKKPAKAEPKPDLSLVAALTECSTCVSEGRMPTEVTTGRVKMPLVWDLELKRASDSVDGFKDVVSSKVKSLPSVTKVLSATMSPESRAALDAWKQRMIAELGEDGFARMQQEILARGKELHSFILKRLSGGESSLVPEERIQNYVKSLRSVFTSVKKVDLDLTEKPICHPVLGYWGIPDCVAVFKGTPVVIDWKTSGRTRQTIGQLYDGPVQLSAYIGALNATRTLDQQLDHGVVVVAYDTGKPADVHVLSRPLCELFWSRWMQRLKLYQGLLLTTTH</sequence>
<gene>
    <name evidence="3" type="ORF">NMOB1V02_LOCUS4040</name>
</gene>
<dbReference type="AlphaFoldDB" id="A0A7R9BJL5"/>